<dbReference type="EMBL" id="CACVAQ010000237">
    <property type="protein sequence ID" value="CAA6816425.1"/>
    <property type="molecule type" value="Genomic_DNA"/>
</dbReference>
<organism evidence="2">
    <name type="scientific">uncultured Aureispira sp</name>
    <dbReference type="NCBI Taxonomy" id="1331704"/>
    <lineage>
        <taxon>Bacteria</taxon>
        <taxon>Pseudomonadati</taxon>
        <taxon>Bacteroidota</taxon>
        <taxon>Saprospiria</taxon>
        <taxon>Saprospirales</taxon>
        <taxon>Saprospiraceae</taxon>
        <taxon>Aureispira</taxon>
        <taxon>environmental samples</taxon>
    </lineage>
</organism>
<reference evidence="2" key="1">
    <citation type="submission" date="2020-01" db="EMBL/GenBank/DDBJ databases">
        <authorList>
            <person name="Meier V. D."/>
            <person name="Meier V D."/>
        </authorList>
    </citation>
    <scope>NUCLEOTIDE SEQUENCE</scope>
    <source>
        <strain evidence="2">HLG_WM_MAG_10</strain>
    </source>
</reference>
<proteinExistence type="predicted"/>
<dbReference type="AlphaFoldDB" id="A0A6S6TBI2"/>
<evidence type="ECO:0000256" key="1">
    <source>
        <dbReference type="SAM" id="SignalP"/>
    </source>
</evidence>
<gene>
    <name evidence="2" type="ORF">HELGO_WM16925</name>
</gene>
<evidence type="ECO:0000313" key="2">
    <source>
        <dbReference type="EMBL" id="CAA6816425.1"/>
    </source>
</evidence>
<feature type="chain" id="PRO_5027991843" description="Secretion system C-terminal sorting domain-containing protein" evidence="1">
    <location>
        <begin position="26"/>
        <end position="191"/>
    </location>
</feature>
<accession>A0A6S6TBI2</accession>
<keyword evidence="1" id="KW-0732">Signal</keyword>
<sequence>MKNTSKLFALILVVLFAVSCDSANQAEQTVVASPDKIDLNSHRGMKGSYQAVDRFSLADIDANIDAMETVAMQQLNQENADAQDVMALNAAFMAAEKEAQLLEVRFSMSDEPVDNGMFVFSIESPDGKSLTLEMYDEEGYEKVANNEFDVTEGNNYKALNVNSMEEGDYLFRLKDDEGRELVRTVNITTPK</sequence>
<dbReference type="PROSITE" id="PS51257">
    <property type="entry name" value="PROKAR_LIPOPROTEIN"/>
    <property type="match status" value="1"/>
</dbReference>
<protein>
    <recommendedName>
        <fullName evidence="3">Secretion system C-terminal sorting domain-containing protein</fullName>
    </recommendedName>
</protein>
<feature type="signal peptide" evidence="1">
    <location>
        <begin position="1"/>
        <end position="25"/>
    </location>
</feature>
<evidence type="ECO:0008006" key="3">
    <source>
        <dbReference type="Google" id="ProtNLM"/>
    </source>
</evidence>
<name>A0A6S6TBI2_9BACT</name>